<feature type="transmembrane region" description="Helical" evidence="1">
    <location>
        <begin position="112"/>
        <end position="130"/>
    </location>
</feature>
<feature type="transmembrane region" description="Helical" evidence="1">
    <location>
        <begin position="192"/>
        <end position="211"/>
    </location>
</feature>
<protein>
    <recommendedName>
        <fullName evidence="4">DUF1275 domain-containing protein</fullName>
    </recommendedName>
</protein>
<evidence type="ECO:0000256" key="1">
    <source>
        <dbReference type="SAM" id="Phobius"/>
    </source>
</evidence>
<dbReference type="Proteomes" id="UP000002939">
    <property type="component" value="Unassembled WGS sequence"/>
</dbReference>
<sequence length="225" mass="25554">MKQQKGILFAMWIGLLSALSGFVNITTLLLYEKPTTHMTGNVSGVLIHAMSGETSHALTLLLIIISFLLGGVCCGMIFSEKVFRFANRYGILLIVLGLLLGISFWLKLEVLWIYQLAFTVGVQNGMFIYYRGMIVRTSHFTGYLTDTGFAIGRCLRGHRKDKIKIVFYSLSMLFFLFGGTLAFEMAAWSKELLLLVISISYVLVGGYYFLFRHLYEYYHLLEDQS</sequence>
<dbReference type="RefSeq" id="WP_020991380.1">
    <property type="nucleotide sequence ID" value="NZ_KI391971.1"/>
</dbReference>
<comment type="caution">
    <text evidence="2">The sequence shown here is derived from an EMBL/GenBank/DDBJ whole genome shotgun (WGS) entry which is preliminary data.</text>
</comment>
<keyword evidence="1" id="KW-0472">Membrane</keyword>
<reference evidence="2" key="2">
    <citation type="submission" date="2011-10" db="EMBL/GenBank/DDBJ databases">
        <title>The Genome Sequence of Granulicatella elegans ATCC 700633.</title>
        <authorList>
            <consortium name="The Broad Institute Genome Sequencing Platform"/>
            <consortium name="The Broad Institute Genome Sequencing Center for Infectious Disease"/>
            <person name="Earl A."/>
            <person name="Ward D."/>
            <person name="Feldgarden M."/>
            <person name="Gevers D."/>
            <person name="Sibley C.D."/>
            <person name="Field T.R."/>
            <person name="Grinwis M."/>
            <person name="Eshaghurshan C.S."/>
            <person name="Surette M.G."/>
            <person name="Young S.K."/>
            <person name="Zeng Q."/>
            <person name="Gargeya S."/>
            <person name="Fitzgerald M."/>
            <person name="Haas B."/>
            <person name="Abouelleil A."/>
            <person name="Alvarado L."/>
            <person name="Arachchi H.M."/>
            <person name="Berlin A."/>
            <person name="Brown A."/>
            <person name="Chapman S.B."/>
            <person name="Chen Z."/>
            <person name="Dunbar C."/>
            <person name="Freedman E."/>
            <person name="Gearin G."/>
            <person name="Goldberg J."/>
            <person name="Griggs A."/>
            <person name="Gujja S."/>
            <person name="Heiman D."/>
            <person name="Howarth C."/>
            <person name="Larson L."/>
            <person name="Lui A."/>
            <person name="MacDonald P.J.P."/>
            <person name="Montmayeur A."/>
            <person name="Murphy C."/>
            <person name="Neiman D."/>
            <person name="Pearson M."/>
            <person name="Priest M."/>
            <person name="Roberts A."/>
            <person name="Saif S."/>
            <person name="Shea T."/>
            <person name="Shenoy N."/>
            <person name="Sisk P."/>
            <person name="Stolte C."/>
            <person name="Sykes S."/>
            <person name="Wortman J."/>
            <person name="Nusbaum C."/>
            <person name="Birren B."/>
        </authorList>
    </citation>
    <scope>NUCLEOTIDE SEQUENCE [LARGE SCALE GENOMIC DNA]</scope>
    <source>
        <strain evidence="2">ATCC 700633</strain>
    </source>
</reference>
<organism evidence="2 3">
    <name type="scientific">Granulicatella elegans ATCC 700633</name>
    <dbReference type="NCBI Taxonomy" id="626369"/>
    <lineage>
        <taxon>Bacteria</taxon>
        <taxon>Bacillati</taxon>
        <taxon>Bacillota</taxon>
        <taxon>Bacilli</taxon>
        <taxon>Lactobacillales</taxon>
        <taxon>Carnobacteriaceae</taxon>
        <taxon>Granulicatella</taxon>
    </lineage>
</organism>
<dbReference type="PANTHER" id="PTHR37314:SF4">
    <property type="entry name" value="UPF0700 TRANSMEMBRANE PROTEIN YOAK"/>
    <property type="match status" value="1"/>
</dbReference>
<dbReference type="PANTHER" id="PTHR37314">
    <property type="entry name" value="SLR0142 PROTEIN"/>
    <property type="match status" value="1"/>
</dbReference>
<keyword evidence="1" id="KW-1133">Transmembrane helix</keyword>
<reference evidence="2" key="1">
    <citation type="submission" date="2009-09" db="EMBL/GenBank/DDBJ databases">
        <authorList>
            <consortium name="The Broad Institute Genome Sequencing Platform"/>
            <person name="Ward D."/>
            <person name="Feldgarden M."/>
            <person name="Earl A."/>
            <person name="Young S.K."/>
            <person name="Zeng Q."/>
            <person name="Koehrsen M."/>
            <person name="Alvarado L."/>
            <person name="Berlin A."/>
            <person name="Bochicchio J."/>
            <person name="Borenstein D."/>
            <person name="Chapman S.B."/>
            <person name="Chen Z."/>
            <person name="Engels R."/>
            <person name="Freedman E."/>
            <person name="Gellesch M."/>
            <person name="Goldberg J."/>
            <person name="Griggs A."/>
            <person name="Gujja S."/>
            <person name="Heilman E."/>
            <person name="Heiman D."/>
            <person name="Hepburn T."/>
            <person name="Howarth C."/>
            <person name="Jen D."/>
            <person name="Larson L."/>
            <person name="Lewis B."/>
            <person name="Mehta T."/>
            <person name="Park D."/>
            <person name="Pearson M."/>
            <person name="Roberts A."/>
            <person name="Saif S."/>
            <person name="Shea T."/>
            <person name="Shenoy N."/>
            <person name="Sisk P."/>
            <person name="Stolte C."/>
            <person name="Sykes S."/>
            <person name="Thomson T."/>
            <person name="Walk T."/>
            <person name="White J."/>
            <person name="Yandava C."/>
            <person name="Sibley C.D."/>
            <person name="Field T.R."/>
            <person name="Grinwis M."/>
            <person name="Eshaghurshan C.S."/>
            <person name="Surette M.G."/>
            <person name="Haas B."/>
            <person name="Nusbaum C."/>
            <person name="Birren B."/>
        </authorList>
    </citation>
    <scope>NUCLEOTIDE SEQUENCE [LARGE SCALE GENOMIC DNA]</scope>
    <source>
        <strain evidence="2">ATCC 700633</strain>
    </source>
</reference>
<evidence type="ECO:0000313" key="2">
    <source>
        <dbReference type="EMBL" id="EEW93285.2"/>
    </source>
</evidence>
<feature type="transmembrane region" description="Helical" evidence="1">
    <location>
        <begin position="7"/>
        <end position="31"/>
    </location>
</feature>
<proteinExistence type="predicted"/>
<dbReference type="EMBL" id="ACRF02000015">
    <property type="protein sequence ID" value="EEW93285.2"/>
    <property type="molecule type" value="Genomic_DNA"/>
</dbReference>
<feature type="transmembrane region" description="Helical" evidence="1">
    <location>
        <begin position="57"/>
        <end position="77"/>
    </location>
</feature>
<dbReference type="InterPro" id="IPR010699">
    <property type="entry name" value="DUF1275"/>
</dbReference>
<dbReference type="Pfam" id="PF06912">
    <property type="entry name" value="DUF1275"/>
    <property type="match status" value="1"/>
</dbReference>
<name>D0BJN2_9LACT</name>
<dbReference type="OrthoDB" id="270162at2"/>
<dbReference type="AlphaFoldDB" id="D0BJN2"/>
<accession>D0BJN2</accession>
<keyword evidence="3" id="KW-1185">Reference proteome</keyword>
<gene>
    <name evidence="2" type="ORF">HMPREF0446_00167</name>
</gene>
<evidence type="ECO:0008006" key="4">
    <source>
        <dbReference type="Google" id="ProtNLM"/>
    </source>
</evidence>
<feature type="transmembrane region" description="Helical" evidence="1">
    <location>
        <begin position="89"/>
        <end position="106"/>
    </location>
</feature>
<keyword evidence="1" id="KW-0812">Transmembrane</keyword>
<dbReference type="STRING" id="626369.HMPREF0446_00167"/>
<dbReference type="HOGENOM" id="CLU_073333_1_1_9"/>
<dbReference type="eggNOG" id="COG3619">
    <property type="taxonomic scope" value="Bacteria"/>
</dbReference>
<feature type="transmembrane region" description="Helical" evidence="1">
    <location>
        <begin position="165"/>
        <end position="186"/>
    </location>
</feature>
<evidence type="ECO:0000313" key="3">
    <source>
        <dbReference type="Proteomes" id="UP000002939"/>
    </source>
</evidence>